<keyword evidence="4" id="KW-0808">Transferase</keyword>
<protein>
    <submittedName>
        <fullName evidence="4">UbiB-like protein kinase</fullName>
    </submittedName>
</protein>
<dbReference type="Proteomes" id="UP001472866">
    <property type="component" value="Chromosome 17"/>
</dbReference>
<feature type="compositionally biased region" description="Low complexity" evidence="2">
    <location>
        <begin position="69"/>
        <end position="83"/>
    </location>
</feature>
<keyword evidence="4" id="KW-0418">Kinase</keyword>
<evidence type="ECO:0000256" key="1">
    <source>
        <dbReference type="ARBA" id="ARBA00009670"/>
    </source>
</evidence>
<dbReference type="InterPro" id="IPR011009">
    <property type="entry name" value="Kinase-like_dom_sf"/>
</dbReference>
<feature type="domain" description="ABC1 atypical kinase-like" evidence="3">
    <location>
        <begin position="283"/>
        <end position="494"/>
    </location>
</feature>
<dbReference type="PANTHER" id="PTHR10566">
    <property type="entry name" value="CHAPERONE-ACTIVITY OF BC1 COMPLEX CABC1 -RELATED"/>
    <property type="match status" value="1"/>
</dbReference>
<keyword evidence="5" id="KW-1185">Reference proteome</keyword>
<dbReference type="PANTHER" id="PTHR10566:SF123">
    <property type="entry name" value="PROTEIN KINASE SUPERFAMILY PROTEIN"/>
    <property type="match status" value="1"/>
</dbReference>
<dbReference type="InterPro" id="IPR050154">
    <property type="entry name" value="UbiB_kinase"/>
</dbReference>
<dbReference type="SUPFAM" id="SSF56112">
    <property type="entry name" value="Protein kinase-like (PK-like)"/>
    <property type="match status" value="1"/>
</dbReference>
<gene>
    <name evidence="4" type="ORF">HKI87_17g86300</name>
</gene>
<reference evidence="4 5" key="1">
    <citation type="submission" date="2024-03" db="EMBL/GenBank/DDBJ databases">
        <title>Complete genome sequence of the green alga Chloropicon roscoffensis RCC1871.</title>
        <authorList>
            <person name="Lemieux C."/>
            <person name="Pombert J.-F."/>
            <person name="Otis C."/>
            <person name="Turmel M."/>
        </authorList>
    </citation>
    <scope>NUCLEOTIDE SEQUENCE [LARGE SCALE GENOMIC DNA]</scope>
    <source>
        <strain evidence="4 5">RCC1871</strain>
    </source>
</reference>
<dbReference type="Pfam" id="PF03109">
    <property type="entry name" value="ABC1"/>
    <property type="match status" value="1"/>
</dbReference>
<organism evidence="4 5">
    <name type="scientific">Chloropicon roscoffensis</name>
    <dbReference type="NCBI Taxonomy" id="1461544"/>
    <lineage>
        <taxon>Eukaryota</taxon>
        <taxon>Viridiplantae</taxon>
        <taxon>Chlorophyta</taxon>
        <taxon>Chloropicophyceae</taxon>
        <taxon>Chloropicales</taxon>
        <taxon>Chloropicaceae</taxon>
        <taxon>Chloropicon</taxon>
    </lineage>
</organism>
<feature type="compositionally biased region" description="Polar residues" evidence="2">
    <location>
        <begin position="7"/>
        <end position="27"/>
    </location>
</feature>
<accession>A0AAX4PL68</accession>
<proteinExistence type="inferred from homology"/>
<name>A0AAX4PL68_9CHLO</name>
<dbReference type="AlphaFoldDB" id="A0AAX4PL68"/>
<dbReference type="CDD" id="cd05121">
    <property type="entry name" value="ABC1_ADCK3-like"/>
    <property type="match status" value="1"/>
</dbReference>
<feature type="region of interest" description="Disordered" evidence="2">
    <location>
        <begin position="1"/>
        <end position="89"/>
    </location>
</feature>
<dbReference type="Gene3D" id="1.10.510.10">
    <property type="entry name" value="Transferase(Phosphotransferase) domain 1"/>
    <property type="match status" value="1"/>
</dbReference>
<dbReference type="InterPro" id="IPR004147">
    <property type="entry name" value="ABC1_dom"/>
</dbReference>
<evidence type="ECO:0000313" key="5">
    <source>
        <dbReference type="Proteomes" id="UP001472866"/>
    </source>
</evidence>
<sequence>MLERTLASGQATTSTSRMLMKNTVTQVRSSRRGRGAIAGRCGASAGAPSPSPSPRGDSSQDGKPYKNIPKVSPKSQKSPVKSPVRAKATQMELKDRIDLLIDAGSGEFFEDETGAPGQWKYSGVDERHVGTPVPLTPQEKELVGFMGGNYNRELAKLYFEKRPVTVMVKFAKMVRLGLKVAYEWRRQESLPEDERTRGKVLRRAINDLGPAFIKCGQTLSARGDLIGYEAAGELAELQNNTEPFSTADAMRNLCDSFQWDGPVAPGVPGPYFKGDESKCTQEDYLFKSLGKEPVASASLGQVYKGETWEGDVVAVKVQRPEILYDLLMDMYVLRLGLVALRALWGSDTDLTPIADEVAAGVWNELDYRQEAANARQFEQEHRFLPYIKVPRYIDAYTTERVLTMEWCEGKKLGQLPLDKQLDFMAKAIEASGAMLLQTGLVHADPHEGNILYAPNGDLVFIDFGLVSAVHPRLMEAFASGVINLITMDWAGFAKDFRDMELVPDDGFSRLNEEAGRWEPCEIEDFTLMIGEVISNAKMEDFGDLVVCVQQMADNYKFLCPPYTILLVRTFATLEGLAAKCDAEFNMYEACLPYAIRRALAPTTAEGKKELRETLINSKGEFAFENFQESLDLMQRMEEQLEADGAAARAEDGGVGEATGGAGEHTNITNAITGRAPEIVGSLATAPEGSTIRKIMKEADTVALVGHVLSQVNGGVQSKAVTALASSMQEKVVSPGALGKPIKLSKKPASAFSSKALWGVVMKHYASLWSAGPKGILMLAKIGLIACRIAVLSSIRAAASTAMVLAHVTLDRMARACLATSNWFLGGSA</sequence>
<evidence type="ECO:0000313" key="4">
    <source>
        <dbReference type="EMBL" id="WZN67058.1"/>
    </source>
</evidence>
<dbReference type="EMBL" id="CP151517">
    <property type="protein sequence ID" value="WZN67058.1"/>
    <property type="molecule type" value="Genomic_DNA"/>
</dbReference>
<comment type="similarity">
    <text evidence="1">Belongs to the protein kinase superfamily. ADCK protein kinase family.</text>
</comment>
<feature type="compositionally biased region" description="Low complexity" evidence="2">
    <location>
        <begin position="35"/>
        <end position="48"/>
    </location>
</feature>
<evidence type="ECO:0000259" key="3">
    <source>
        <dbReference type="Pfam" id="PF03109"/>
    </source>
</evidence>
<dbReference type="GO" id="GO:0016301">
    <property type="term" value="F:kinase activity"/>
    <property type="evidence" value="ECO:0007669"/>
    <property type="project" value="UniProtKB-KW"/>
</dbReference>
<evidence type="ECO:0000256" key="2">
    <source>
        <dbReference type="SAM" id="MobiDB-lite"/>
    </source>
</evidence>